<evidence type="ECO:0000313" key="7">
    <source>
        <dbReference type="Proteomes" id="UP001549184"/>
    </source>
</evidence>
<dbReference type="SUPFAM" id="SSF55785">
    <property type="entry name" value="PYP-like sensor domain (PAS domain)"/>
    <property type="match status" value="2"/>
</dbReference>
<dbReference type="InterPro" id="IPR001610">
    <property type="entry name" value="PAC"/>
</dbReference>
<organism evidence="6 7">
    <name type="scientific">Dyella japonica</name>
    <dbReference type="NCBI Taxonomy" id="231455"/>
    <lineage>
        <taxon>Bacteria</taxon>
        <taxon>Pseudomonadati</taxon>
        <taxon>Pseudomonadota</taxon>
        <taxon>Gammaproteobacteria</taxon>
        <taxon>Lysobacterales</taxon>
        <taxon>Rhodanobacteraceae</taxon>
        <taxon>Dyella</taxon>
    </lineage>
</organism>
<evidence type="ECO:0000259" key="5">
    <source>
        <dbReference type="PROSITE" id="PS50887"/>
    </source>
</evidence>
<dbReference type="InterPro" id="IPR000700">
    <property type="entry name" value="PAS-assoc_C"/>
</dbReference>
<dbReference type="SUPFAM" id="SSF141868">
    <property type="entry name" value="EAL domain-like"/>
    <property type="match status" value="1"/>
</dbReference>
<dbReference type="CDD" id="cd00130">
    <property type="entry name" value="PAS"/>
    <property type="match status" value="2"/>
</dbReference>
<dbReference type="Proteomes" id="UP001549184">
    <property type="component" value="Unassembled WGS sequence"/>
</dbReference>
<feature type="domain" description="PAS" evidence="2">
    <location>
        <begin position="374"/>
        <end position="447"/>
    </location>
</feature>
<dbReference type="PROSITE" id="PS50887">
    <property type="entry name" value="GGDEF"/>
    <property type="match status" value="1"/>
</dbReference>
<dbReference type="SMART" id="SM00086">
    <property type="entry name" value="PAC"/>
    <property type="match status" value="2"/>
</dbReference>
<dbReference type="Gene3D" id="3.30.70.270">
    <property type="match status" value="1"/>
</dbReference>
<dbReference type="SMART" id="SM00091">
    <property type="entry name" value="PAS"/>
    <property type="match status" value="2"/>
</dbReference>
<dbReference type="Gene3D" id="3.20.20.450">
    <property type="entry name" value="EAL domain"/>
    <property type="match status" value="1"/>
</dbReference>
<dbReference type="RefSeq" id="WP_354013097.1">
    <property type="nucleotide sequence ID" value="NZ_JBEPMU010000002.1"/>
</dbReference>
<evidence type="ECO:0000259" key="4">
    <source>
        <dbReference type="PROSITE" id="PS50883"/>
    </source>
</evidence>
<dbReference type="Pfam" id="PF08448">
    <property type="entry name" value="PAS_4"/>
    <property type="match status" value="1"/>
</dbReference>
<evidence type="ECO:0000259" key="3">
    <source>
        <dbReference type="PROSITE" id="PS50113"/>
    </source>
</evidence>
<dbReference type="SMART" id="SM00267">
    <property type="entry name" value="GGDEF"/>
    <property type="match status" value="1"/>
</dbReference>
<dbReference type="InterPro" id="IPR013656">
    <property type="entry name" value="PAS_4"/>
</dbReference>
<dbReference type="InterPro" id="IPR035965">
    <property type="entry name" value="PAS-like_dom_sf"/>
</dbReference>
<evidence type="ECO:0000259" key="2">
    <source>
        <dbReference type="PROSITE" id="PS50112"/>
    </source>
</evidence>
<accession>A0ABV2JS35</accession>
<dbReference type="Pfam" id="PF00563">
    <property type="entry name" value="EAL"/>
    <property type="match status" value="1"/>
</dbReference>
<dbReference type="PANTHER" id="PTHR44757:SF4">
    <property type="entry name" value="DIGUANYLATE CYCLASE DGCE-RELATED"/>
    <property type="match status" value="1"/>
</dbReference>
<dbReference type="InterPro" id="IPR013655">
    <property type="entry name" value="PAS_fold_3"/>
</dbReference>
<dbReference type="InterPro" id="IPR052155">
    <property type="entry name" value="Biofilm_reg_signaling"/>
</dbReference>
<dbReference type="PROSITE" id="PS50883">
    <property type="entry name" value="EAL"/>
    <property type="match status" value="1"/>
</dbReference>
<evidence type="ECO:0000256" key="1">
    <source>
        <dbReference type="SAM" id="Phobius"/>
    </source>
</evidence>
<dbReference type="InterPro" id="IPR029787">
    <property type="entry name" value="Nucleotide_cyclase"/>
</dbReference>
<dbReference type="Gene3D" id="3.30.450.20">
    <property type="entry name" value="PAS domain"/>
    <property type="match status" value="2"/>
</dbReference>
<dbReference type="Pfam" id="PF00990">
    <property type="entry name" value="GGDEF"/>
    <property type="match status" value="1"/>
</dbReference>
<dbReference type="InterPro" id="IPR035919">
    <property type="entry name" value="EAL_sf"/>
</dbReference>
<dbReference type="InterPro" id="IPR043128">
    <property type="entry name" value="Rev_trsase/Diguanyl_cyclase"/>
</dbReference>
<dbReference type="PANTHER" id="PTHR44757">
    <property type="entry name" value="DIGUANYLATE CYCLASE DGCP"/>
    <property type="match status" value="1"/>
</dbReference>
<sequence>MPGRGRRPELVKGDRAAEIVTPFVLVVVVMIGLCVASLDILSAARAFVGGESRWSKAQKIAVSSLQHYLSSNAEADYRQFLDAVAVPLGHRAGRVELDRAHPDMSVVTEGFRRGGTDEADIPGMARLYRYFHNVGSIRRAVDIWVEADRSIDDMVALGADAHRRISAGERDRAWAESTSAQLRAIDERLTPMEYAFTDALGSASRETVNLLRVWLCLAAATMVLIAARRARRLLDDRVRVADELRASEDRFQLAVAGSNDGLWDWDRTTGHIYLSPRLRQMLGLNITDDGAATSVFLCLHPDDRRQVMRAVTAHVWRNHPLNVEFRVPQRFGAPRWFHARGASSRDATGASRRMAGSVTEITERRKADAMLFAAKERAEVTLQSIGDAVITTDATGCIELLNPSAERLTRWTTDRARGRPVGSICHFVAESSGVPIADPVMQVLDGQPAWSQNDKLVLMHPEGTTIAVDLTATPIRDRSGNMDGAVLVLRDVSSDREHAAQLSYQASHDVLTGLINRREFERRLARAMTSAESNGRPFTVLYLDLDQFKVVNDTCSHAAGDELLRQIAALFFEHVRPTDAVARLGGDEFVVLLEDCDADAALTVAEGLRVAIGDLNFAFGERGFATSASIGLVSLSADDRLAREDILGAADAACHLAKEKGRNRVQTYHLDDDEVAVRQTEMSWVSRIQAALASQRFALYEQDIVDLRRHPPHRHVEVLLRMVGEDGELIPPRAFIPAAERYGLMPSIDRWVVQSAFAALRGAMDRGVAEIPSQCAINLSGTSLCEEGFAVFLRQQFAAFDIAPSSICFEITETAAISSLSRATAFIHEMRALGCYFSLDDFGAGMSSFTYLKHLPVDFVKIEGSFVKDMIDDPIDYAMVEAINNIGHVTGKRTIAECVSTPELLAAVHRLGIDFAQGFVLSVPRPFLQRTGPLGTARASTHSSA</sequence>
<protein>
    <submittedName>
        <fullName evidence="6">Diguanylate cyclase (GGDEF)-like protein/PAS domain S-box-containing protein</fullName>
    </submittedName>
</protein>
<comment type="caution">
    <text evidence="6">The sequence shown here is derived from an EMBL/GenBank/DDBJ whole genome shotgun (WGS) entry which is preliminary data.</text>
</comment>
<feature type="domain" description="GGDEF" evidence="5">
    <location>
        <begin position="536"/>
        <end position="670"/>
    </location>
</feature>
<evidence type="ECO:0000313" key="6">
    <source>
        <dbReference type="EMBL" id="MET3651651.1"/>
    </source>
</evidence>
<dbReference type="PROSITE" id="PS50112">
    <property type="entry name" value="PAS"/>
    <property type="match status" value="1"/>
</dbReference>
<dbReference type="CDD" id="cd01949">
    <property type="entry name" value="GGDEF"/>
    <property type="match status" value="1"/>
</dbReference>
<feature type="domain" description="PAC" evidence="3">
    <location>
        <begin position="452"/>
        <end position="504"/>
    </location>
</feature>
<proteinExistence type="predicted"/>
<dbReference type="EMBL" id="JBEPMU010000002">
    <property type="protein sequence ID" value="MET3651651.1"/>
    <property type="molecule type" value="Genomic_DNA"/>
</dbReference>
<dbReference type="SMART" id="SM00052">
    <property type="entry name" value="EAL"/>
    <property type="match status" value="1"/>
</dbReference>
<dbReference type="NCBIfam" id="TIGR00254">
    <property type="entry name" value="GGDEF"/>
    <property type="match status" value="1"/>
</dbReference>
<feature type="domain" description="EAL" evidence="4">
    <location>
        <begin position="681"/>
        <end position="938"/>
    </location>
</feature>
<dbReference type="InterPro" id="IPR000160">
    <property type="entry name" value="GGDEF_dom"/>
</dbReference>
<feature type="domain" description="PAC" evidence="3">
    <location>
        <begin position="321"/>
        <end position="373"/>
    </location>
</feature>
<dbReference type="CDD" id="cd01948">
    <property type="entry name" value="EAL"/>
    <property type="match status" value="1"/>
</dbReference>
<name>A0ABV2JS35_9GAMM</name>
<dbReference type="PROSITE" id="PS50113">
    <property type="entry name" value="PAC"/>
    <property type="match status" value="2"/>
</dbReference>
<keyword evidence="1" id="KW-1133">Transmembrane helix</keyword>
<dbReference type="NCBIfam" id="TIGR00229">
    <property type="entry name" value="sensory_box"/>
    <property type="match status" value="2"/>
</dbReference>
<dbReference type="InterPro" id="IPR000014">
    <property type="entry name" value="PAS"/>
</dbReference>
<keyword evidence="1" id="KW-0472">Membrane</keyword>
<keyword evidence="7" id="KW-1185">Reference proteome</keyword>
<dbReference type="Pfam" id="PF08447">
    <property type="entry name" value="PAS_3"/>
    <property type="match status" value="1"/>
</dbReference>
<keyword evidence="1" id="KW-0812">Transmembrane</keyword>
<gene>
    <name evidence="6" type="ORF">ABIC75_001373</name>
</gene>
<dbReference type="SUPFAM" id="SSF55073">
    <property type="entry name" value="Nucleotide cyclase"/>
    <property type="match status" value="1"/>
</dbReference>
<feature type="transmembrane region" description="Helical" evidence="1">
    <location>
        <begin position="20"/>
        <end position="48"/>
    </location>
</feature>
<reference evidence="6 7" key="1">
    <citation type="submission" date="2024-06" db="EMBL/GenBank/DDBJ databases">
        <title>Sorghum-associated microbial communities from plants grown in Nebraska, USA.</title>
        <authorList>
            <person name="Schachtman D."/>
        </authorList>
    </citation>
    <scope>NUCLEOTIDE SEQUENCE [LARGE SCALE GENOMIC DNA]</scope>
    <source>
        <strain evidence="6 7">1073</strain>
    </source>
</reference>
<dbReference type="InterPro" id="IPR001633">
    <property type="entry name" value="EAL_dom"/>
</dbReference>